<reference evidence="2 3" key="1">
    <citation type="submission" date="2019-03" db="EMBL/GenBank/DDBJ databases">
        <title>Genome sequence of Lentibacillus salicampi ATCC BAA-719.</title>
        <authorList>
            <person name="Maclea K.S."/>
            <person name="Simoes Junior M."/>
        </authorList>
    </citation>
    <scope>NUCLEOTIDE SEQUENCE [LARGE SCALE GENOMIC DNA]</scope>
    <source>
        <strain evidence="2 3">ATCC BAA-719</strain>
    </source>
</reference>
<dbReference type="EMBL" id="SRHY01000027">
    <property type="protein sequence ID" value="TFJ92204.1"/>
    <property type="molecule type" value="Genomic_DNA"/>
</dbReference>
<dbReference type="Proteomes" id="UP000298484">
    <property type="component" value="Unassembled WGS sequence"/>
</dbReference>
<comment type="caution">
    <text evidence="2">The sequence shown here is derived from an EMBL/GenBank/DDBJ whole genome shotgun (WGS) entry which is preliminary data.</text>
</comment>
<feature type="transmembrane region" description="Helical" evidence="1">
    <location>
        <begin position="12"/>
        <end position="30"/>
    </location>
</feature>
<sequence length="83" mass="9730">MGKPRKEPIKNPKLWIVFVILLALLTPWYFPGSFDDMFIFGMPLWAISIIVVSILLSAFLSYVIKNHWMIEEEKEEMDEKGVK</sequence>
<keyword evidence="1" id="KW-0812">Transmembrane</keyword>
<dbReference type="AlphaFoldDB" id="A0A4Y9ACS5"/>
<keyword evidence="1" id="KW-0472">Membrane</keyword>
<keyword evidence="1" id="KW-1133">Transmembrane helix</keyword>
<keyword evidence="3" id="KW-1185">Reference proteome</keyword>
<dbReference type="OrthoDB" id="2112928at2"/>
<accession>A0A4Y9ACS5</accession>
<feature type="transmembrane region" description="Helical" evidence="1">
    <location>
        <begin position="42"/>
        <end position="64"/>
    </location>
</feature>
<protein>
    <recommendedName>
        <fullName evidence="4">DUF3311 domain-containing protein</fullName>
    </recommendedName>
</protein>
<gene>
    <name evidence="2" type="ORF">E4U82_13595</name>
</gene>
<proteinExistence type="predicted"/>
<dbReference type="RefSeq" id="WP_135110717.1">
    <property type="nucleotide sequence ID" value="NZ_SRHY01000027.1"/>
</dbReference>
<evidence type="ECO:0000313" key="3">
    <source>
        <dbReference type="Proteomes" id="UP000298484"/>
    </source>
</evidence>
<organism evidence="2 3">
    <name type="scientific">Lentibacillus salicampi</name>
    <dbReference type="NCBI Taxonomy" id="175306"/>
    <lineage>
        <taxon>Bacteria</taxon>
        <taxon>Bacillati</taxon>
        <taxon>Bacillota</taxon>
        <taxon>Bacilli</taxon>
        <taxon>Bacillales</taxon>
        <taxon>Bacillaceae</taxon>
        <taxon>Lentibacillus</taxon>
    </lineage>
</organism>
<name>A0A4Y9ACS5_9BACI</name>
<evidence type="ECO:0000313" key="2">
    <source>
        <dbReference type="EMBL" id="TFJ92204.1"/>
    </source>
</evidence>
<evidence type="ECO:0008006" key="4">
    <source>
        <dbReference type="Google" id="ProtNLM"/>
    </source>
</evidence>
<evidence type="ECO:0000256" key="1">
    <source>
        <dbReference type="SAM" id="Phobius"/>
    </source>
</evidence>